<dbReference type="RefSeq" id="WP_103262528.1">
    <property type="nucleotide sequence ID" value="NZ_PPEL01000004.1"/>
</dbReference>
<dbReference type="EMBL" id="PPEL01000004">
    <property type="protein sequence ID" value="PNV66332.1"/>
    <property type="molecule type" value="Genomic_DNA"/>
</dbReference>
<feature type="binding site" evidence="3">
    <location>
        <position position="366"/>
    </location>
    <ligand>
        <name>Mn(2+)</name>
        <dbReference type="ChEBI" id="CHEBI:29035"/>
        <label>2</label>
    </ligand>
</feature>
<dbReference type="Gene3D" id="3.40.630.10">
    <property type="entry name" value="Zn peptidases"/>
    <property type="match status" value="1"/>
</dbReference>
<protein>
    <submittedName>
        <fullName evidence="6">Amidohydrolase</fullName>
    </submittedName>
    <submittedName>
        <fullName evidence="5">M20 family metallopeptidase</fullName>
    </submittedName>
</protein>
<comment type="caution">
    <text evidence="6">The sequence shown here is derived from an EMBL/GenBank/DDBJ whole genome shotgun (WGS) entry which is preliminary data.</text>
</comment>
<dbReference type="SUPFAM" id="SSF53187">
    <property type="entry name" value="Zn-dependent exopeptidases"/>
    <property type="match status" value="1"/>
</dbReference>
<dbReference type="PANTHER" id="PTHR11014:SF63">
    <property type="entry name" value="METALLOPEPTIDASE, PUTATIVE (AFU_ORTHOLOGUE AFUA_6G09600)-RELATED"/>
    <property type="match status" value="1"/>
</dbReference>
<evidence type="ECO:0000313" key="5">
    <source>
        <dbReference type="EMBL" id="HJH43393.1"/>
    </source>
</evidence>
<evidence type="ECO:0000313" key="6">
    <source>
        <dbReference type="EMBL" id="PNV66332.1"/>
    </source>
</evidence>
<reference evidence="5" key="3">
    <citation type="submission" date="2021-09" db="EMBL/GenBank/DDBJ databases">
        <authorList>
            <person name="Gilroy R."/>
        </authorList>
    </citation>
    <scope>NUCLEOTIDE SEQUENCE</scope>
    <source>
        <strain evidence="5">USAMLcec12-2067</strain>
    </source>
</reference>
<dbReference type="FunFam" id="3.30.70.360:FF:000014">
    <property type="entry name" value="N-acyl-L-amino acid amidohydrolase"/>
    <property type="match status" value="1"/>
</dbReference>
<dbReference type="Pfam" id="PF07687">
    <property type="entry name" value="M20_dimer"/>
    <property type="match status" value="1"/>
</dbReference>
<keyword evidence="2 6" id="KW-0378">Hydrolase</keyword>
<dbReference type="InterPro" id="IPR036264">
    <property type="entry name" value="Bact_exopeptidase_dim_dom"/>
</dbReference>
<feature type="binding site" evidence="3">
    <location>
        <position position="166"/>
    </location>
    <ligand>
        <name>Mn(2+)</name>
        <dbReference type="ChEBI" id="CHEBI:29035"/>
        <label>2</label>
    </ligand>
</feature>
<comment type="cofactor">
    <cofactor evidence="3">
        <name>Mn(2+)</name>
        <dbReference type="ChEBI" id="CHEBI:29035"/>
    </cofactor>
    <text evidence="3">The Mn(2+) ion enhances activity.</text>
</comment>
<dbReference type="Proteomes" id="UP000236488">
    <property type="component" value="Unassembled WGS sequence"/>
</dbReference>
<evidence type="ECO:0000256" key="1">
    <source>
        <dbReference type="ARBA" id="ARBA00006153"/>
    </source>
</evidence>
<evidence type="ECO:0000256" key="3">
    <source>
        <dbReference type="PIRSR" id="PIRSR005962-1"/>
    </source>
</evidence>
<dbReference type="NCBIfam" id="TIGR01891">
    <property type="entry name" value="amidohydrolases"/>
    <property type="match status" value="1"/>
</dbReference>
<feature type="binding site" evidence="3">
    <location>
        <position position="101"/>
    </location>
    <ligand>
        <name>Mn(2+)</name>
        <dbReference type="ChEBI" id="CHEBI:29035"/>
        <label>2</label>
    </ligand>
</feature>
<feature type="binding site" evidence="3">
    <location>
        <position position="135"/>
    </location>
    <ligand>
        <name>Mn(2+)</name>
        <dbReference type="ChEBI" id="CHEBI:29035"/>
        <label>2</label>
    </ligand>
</feature>
<proteinExistence type="inferred from homology"/>
<evidence type="ECO:0000256" key="2">
    <source>
        <dbReference type="ARBA" id="ARBA00022801"/>
    </source>
</evidence>
<dbReference type="InterPro" id="IPR017439">
    <property type="entry name" value="Amidohydrolase"/>
</dbReference>
<evidence type="ECO:0000313" key="7">
    <source>
        <dbReference type="Proteomes" id="UP000236488"/>
    </source>
</evidence>
<dbReference type="AlphaFoldDB" id="A0A2K2U7X1"/>
<feature type="binding site" evidence="3">
    <location>
        <position position="99"/>
    </location>
    <ligand>
        <name>Mn(2+)</name>
        <dbReference type="ChEBI" id="CHEBI:29035"/>
        <label>2</label>
    </ligand>
</feature>
<keyword evidence="7" id="KW-1185">Reference proteome</keyword>
<organism evidence="6 7">
    <name type="scientific">Rubneribacter badeniensis</name>
    <dbReference type="NCBI Taxonomy" id="2070688"/>
    <lineage>
        <taxon>Bacteria</taxon>
        <taxon>Bacillati</taxon>
        <taxon>Actinomycetota</taxon>
        <taxon>Coriobacteriia</taxon>
        <taxon>Eggerthellales</taxon>
        <taxon>Eggerthellaceae</taxon>
        <taxon>Rubneribacter</taxon>
    </lineage>
</organism>
<keyword evidence="3" id="KW-0464">Manganese</keyword>
<dbReference type="CDD" id="cd03886">
    <property type="entry name" value="M20_Acy1"/>
    <property type="match status" value="1"/>
</dbReference>
<dbReference type="PANTHER" id="PTHR11014">
    <property type="entry name" value="PEPTIDASE M20 FAMILY MEMBER"/>
    <property type="match status" value="1"/>
</dbReference>
<dbReference type="InterPro" id="IPR002933">
    <property type="entry name" value="Peptidase_M20"/>
</dbReference>
<comment type="similarity">
    <text evidence="1">Belongs to the peptidase M20 family.</text>
</comment>
<evidence type="ECO:0000259" key="4">
    <source>
        <dbReference type="Pfam" id="PF07687"/>
    </source>
</evidence>
<accession>A0A2K2U7X1</accession>
<dbReference type="Gene3D" id="3.30.70.360">
    <property type="match status" value="1"/>
</dbReference>
<dbReference type="SUPFAM" id="SSF55031">
    <property type="entry name" value="Bacterial exopeptidase dimerisation domain"/>
    <property type="match status" value="1"/>
</dbReference>
<sequence>MTILEEAEALADDIVADRRWLHEHPEIGFDLPQTTAYVADRLREIGLEPKEIVPGGLVATIGDPSQGRCFMLRADMDALPLREETGLPFASQNGFMHACGHDAHTAMLLGAARILKAHEAELDGCVKLMFQPDEEGTAPDEICGNEAMINAGVLEDPHVDAAAAIHLMPFDFHLGEVATRPGTGFSSIDDIDIVVHGKGGHGSRPNQLVDPFNIACHIFQGAQNLIARELDPNDQAVITFGAMNGGTAANIVPDDVRMLGTLRTVDEGTRAHLKKRMTAMCEGIAEAFGGSVEVQFLRGVPSVHNDPALTRELIGYMEELTGRPVTILDKPISGSDDMSVISQAVPTAYFVVGTGTEDEGVRYPVHNARVVFDESVFAEGAAMTATMALRWLAARADGKGEIDG</sequence>
<name>A0A2K2U7X1_9ACTN</name>
<feature type="domain" description="Peptidase M20 dimerisation" evidence="4">
    <location>
        <begin position="190"/>
        <end position="283"/>
    </location>
</feature>
<reference evidence="5" key="2">
    <citation type="journal article" date="2021" name="PeerJ">
        <title>Extensive microbial diversity within the chicken gut microbiome revealed by metagenomics and culture.</title>
        <authorList>
            <person name="Gilroy R."/>
            <person name="Ravi A."/>
            <person name="Getino M."/>
            <person name="Pursley I."/>
            <person name="Horton D.L."/>
            <person name="Alikhan N.F."/>
            <person name="Baker D."/>
            <person name="Gharbi K."/>
            <person name="Hall N."/>
            <person name="Watson M."/>
            <person name="Adriaenssens E.M."/>
            <person name="Foster-Nyarko E."/>
            <person name="Jarju S."/>
            <person name="Secka A."/>
            <person name="Antonio M."/>
            <person name="Oren A."/>
            <person name="Chaudhuri R.R."/>
            <person name="La Ragione R."/>
            <person name="Hildebrand F."/>
            <person name="Pallen M.J."/>
        </authorList>
    </citation>
    <scope>NUCLEOTIDE SEQUENCE</scope>
    <source>
        <strain evidence="5">USAMLcec12-2067</strain>
    </source>
</reference>
<reference evidence="6 7" key="1">
    <citation type="journal article" date="2018" name="Int. J. Syst. Evol. Microbiol.">
        <title>Rubneribacter badeniensis gen. nov., sp. nov. and Enteroscipio rubneri gen. nov., sp. nov., new members of the Eggerthellaceae isolated from human faeces.</title>
        <authorList>
            <person name="Danylec N."/>
            <person name="Gobl A."/>
            <person name="Stoll D.A."/>
            <person name="Hetzer B."/>
            <person name="Kulling S.E."/>
            <person name="Huch M."/>
        </authorList>
    </citation>
    <scope>NUCLEOTIDE SEQUENCE [LARGE SCALE GENOMIC DNA]</scope>
    <source>
        <strain evidence="6 7">ResAG-85</strain>
    </source>
</reference>
<dbReference type="GO" id="GO:0046872">
    <property type="term" value="F:metal ion binding"/>
    <property type="evidence" value="ECO:0007669"/>
    <property type="project" value="UniProtKB-KW"/>
</dbReference>
<dbReference type="EMBL" id="DYZL01000128">
    <property type="protein sequence ID" value="HJH43393.1"/>
    <property type="molecule type" value="Genomic_DNA"/>
</dbReference>
<gene>
    <name evidence="6" type="ORF">C2L80_01935</name>
    <name evidence="5" type="ORF">K8V16_06305</name>
</gene>
<dbReference type="InterPro" id="IPR011650">
    <property type="entry name" value="Peptidase_M20_dimer"/>
</dbReference>
<dbReference type="PIRSF" id="PIRSF005962">
    <property type="entry name" value="Pept_M20D_amidohydro"/>
    <property type="match status" value="1"/>
</dbReference>
<dbReference type="Proteomes" id="UP000789325">
    <property type="component" value="Unassembled WGS sequence"/>
</dbReference>
<dbReference type="Pfam" id="PF01546">
    <property type="entry name" value="Peptidase_M20"/>
    <property type="match status" value="1"/>
</dbReference>
<dbReference type="GO" id="GO:0016787">
    <property type="term" value="F:hydrolase activity"/>
    <property type="evidence" value="ECO:0007669"/>
    <property type="project" value="UniProtKB-KW"/>
</dbReference>
<keyword evidence="3" id="KW-0479">Metal-binding</keyword>